<reference evidence="7 8" key="1">
    <citation type="submission" date="2020-08" db="EMBL/GenBank/DDBJ databases">
        <title>Cohnella phylogeny.</title>
        <authorList>
            <person name="Dunlap C."/>
        </authorList>
    </citation>
    <scope>NUCLEOTIDE SEQUENCE [LARGE SCALE GENOMIC DNA]</scope>
    <source>
        <strain evidence="7 8">DSM 25241</strain>
    </source>
</reference>
<dbReference type="InterPro" id="IPR001123">
    <property type="entry name" value="LeuE-type"/>
</dbReference>
<keyword evidence="3 6" id="KW-0812">Transmembrane</keyword>
<feature type="transmembrane region" description="Helical" evidence="6">
    <location>
        <begin position="111"/>
        <end position="137"/>
    </location>
</feature>
<protein>
    <submittedName>
        <fullName evidence="7">LysE family translocator</fullName>
    </submittedName>
</protein>
<evidence type="ECO:0000256" key="2">
    <source>
        <dbReference type="ARBA" id="ARBA00022475"/>
    </source>
</evidence>
<dbReference type="GO" id="GO:0015171">
    <property type="term" value="F:amino acid transmembrane transporter activity"/>
    <property type="evidence" value="ECO:0007669"/>
    <property type="project" value="TreeGrafter"/>
</dbReference>
<gene>
    <name evidence="7" type="ORF">H7B67_04940</name>
</gene>
<dbReference type="PANTHER" id="PTHR30086">
    <property type="entry name" value="ARGININE EXPORTER PROTEIN ARGO"/>
    <property type="match status" value="1"/>
</dbReference>
<accession>A0A841SRB4</accession>
<proteinExistence type="predicted"/>
<sequence length="210" mass="21789">MTLLWQGMLLGLSVAAPVGPIGILCIQRTLAFGRLQGLLSGLGAATADAIYGCIAALGLSAVAGFLAEQQDWIRIPGGIVLCLLAYRTLIAKPPDSGEREREPASGRWTGYWSTLLLTLANPLTIISFAGIFAGFSGAAGSSSGPGSPMLLVAGVFLGSALWWLALSSLVAAFRKFLSASWLKAINVGSGIVLLILGISILWRAYAQVNG</sequence>
<evidence type="ECO:0000256" key="1">
    <source>
        <dbReference type="ARBA" id="ARBA00004651"/>
    </source>
</evidence>
<comment type="subcellular location">
    <subcellularLocation>
        <location evidence="1">Cell membrane</location>
        <topology evidence="1">Multi-pass membrane protein</topology>
    </subcellularLocation>
</comment>
<dbReference type="EMBL" id="JACJVQ010000005">
    <property type="protein sequence ID" value="MBB6633449.1"/>
    <property type="molecule type" value="Genomic_DNA"/>
</dbReference>
<feature type="transmembrane region" description="Helical" evidence="6">
    <location>
        <begin position="72"/>
        <end position="90"/>
    </location>
</feature>
<keyword evidence="5 6" id="KW-0472">Membrane</keyword>
<evidence type="ECO:0000256" key="5">
    <source>
        <dbReference type="ARBA" id="ARBA00023136"/>
    </source>
</evidence>
<feature type="transmembrane region" description="Helical" evidence="6">
    <location>
        <begin position="149"/>
        <end position="173"/>
    </location>
</feature>
<evidence type="ECO:0000256" key="6">
    <source>
        <dbReference type="SAM" id="Phobius"/>
    </source>
</evidence>
<evidence type="ECO:0000256" key="3">
    <source>
        <dbReference type="ARBA" id="ARBA00022692"/>
    </source>
</evidence>
<keyword evidence="4 6" id="KW-1133">Transmembrane helix</keyword>
<evidence type="ECO:0000256" key="4">
    <source>
        <dbReference type="ARBA" id="ARBA00022989"/>
    </source>
</evidence>
<feature type="transmembrane region" description="Helical" evidence="6">
    <location>
        <begin position="6"/>
        <end position="26"/>
    </location>
</feature>
<evidence type="ECO:0000313" key="7">
    <source>
        <dbReference type="EMBL" id="MBB6633449.1"/>
    </source>
</evidence>
<keyword evidence="2" id="KW-1003">Cell membrane</keyword>
<evidence type="ECO:0000313" key="8">
    <source>
        <dbReference type="Proteomes" id="UP000535838"/>
    </source>
</evidence>
<dbReference type="Proteomes" id="UP000535838">
    <property type="component" value="Unassembled WGS sequence"/>
</dbReference>
<dbReference type="PANTHER" id="PTHR30086:SF20">
    <property type="entry name" value="ARGININE EXPORTER PROTEIN ARGO-RELATED"/>
    <property type="match status" value="1"/>
</dbReference>
<keyword evidence="8" id="KW-1185">Reference proteome</keyword>
<dbReference type="AlphaFoldDB" id="A0A841SRB4"/>
<feature type="transmembrane region" description="Helical" evidence="6">
    <location>
        <begin position="38"/>
        <end position="66"/>
    </location>
</feature>
<dbReference type="Pfam" id="PF01810">
    <property type="entry name" value="LysE"/>
    <property type="match status" value="1"/>
</dbReference>
<comment type="caution">
    <text evidence="7">The sequence shown here is derived from an EMBL/GenBank/DDBJ whole genome shotgun (WGS) entry which is preliminary data.</text>
</comment>
<dbReference type="GO" id="GO:0005886">
    <property type="term" value="C:plasma membrane"/>
    <property type="evidence" value="ECO:0007669"/>
    <property type="project" value="UniProtKB-SubCell"/>
</dbReference>
<dbReference type="RefSeq" id="WP_185118693.1">
    <property type="nucleotide sequence ID" value="NZ_JACJVQ010000005.1"/>
</dbReference>
<organism evidence="7 8">
    <name type="scientific">Cohnella thailandensis</name>
    <dbReference type="NCBI Taxonomy" id="557557"/>
    <lineage>
        <taxon>Bacteria</taxon>
        <taxon>Bacillati</taxon>
        <taxon>Bacillota</taxon>
        <taxon>Bacilli</taxon>
        <taxon>Bacillales</taxon>
        <taxon>Paenibacillaceae</taxon>
        <taxon>Cohnella</taxon>
    </lineage>
</organism>
<name>A0A841SRB4_9BACL</name>
<feature type="transmembrane region" description="Helical" evidence="6">
    <location>
        <begin position="185"/>
        <end position="205"/>
    </location>
</feature>